<keyword evidence="2" id="KW-1185">Reference proteome</keyword>
<gene>
    <name evidence="1" type="ORF">GCM10008942_11040</name>
</gene>
<protein>
    <recommendedName>
        <fullName evidence="3">Lipoprotein</fullName>
    </recommendedName>
</protein>
<sequence length="111" mass="12856">MVVAWLEISPQGDVRVSAPDLLEPGELNDEQRAVAHRRLANELYDGWGSVQPRRYDFDGHIFRKQGGVAPQMEWNPHTKQMKLVFYFGMQRSMHIAMTPVKEFTDDPWLGE</sequence>
<comment type="caution">
    <text evidence="1">The sequence shown here is derived from an EMBL/GenBank/DDBJ whole genome shotgun (WGS) entry which is preliminary data.</text>
</comment>
<dbReference type="EMBL" id="BAAADD010000003">
    <property type="protein sequence ID" value="GAA0564485.1"/>
    <property type="molecule type" value="Genomic_DNA"/>
</dbReference>
<evidence type="ECO:0000313" key="2">
    <source>
        <dbReference type="Proteomes" id="UP001499951"/>
    </source>
</evidence>
<evidence type="ECO:0000313" key="1">
    <source>
        <dbReference type="EMBL" id="GAA0564485.1"/>
    </source>
</evidence>
<evidence type="ECO:0008006" key="3">
    <source>
        <dbReference type="Google" id="ProtNLM"/>
    </source>
</evidence>
<name>A0ABN1EDV4_9PROT</name>
<dbReference type="Proteomes" id="UP001499951">
    <property type="component" value="Unassembled WGS sequence"/>
</dbReference>
<organism evidence="1 2">
    <name type="scientific">Rhizomicrobium electricum</name>
    <dbReference type="NCBI Taxonomy" id="480070"/>
    <lineage>
        <taxon>Bacteria</taxon>
        <taxon>Pseudomonadati</taxon>
        <taxon>Pseudomonadota</taxon>
        <taxon>Alphaproteobacteria</taxon>
        <taxon>Micropepsales</taxon>
        <taxon>Micropepsaceae</taxon>
        <taxon>Rhizomicrobium</taxon>
    </lineage>
</organism>
<proteinExistence type="predicted"/>
<accession>A0ABN1EDV4</accession>
<reference evidence="1 2" key="1">
    <citation type="journal article" date="2019" name="Int. J. Syst. Evol. Microbiol.">
        <title>The Global Catalogue of Microorganisms (GCM) 10K type strain sequencing project: providing services to taxonomists for standard genome sequencing and annotation.</title>
        <authorList>
            <consortium name="The Broad Institute Genomics Platform"/>
            <consortium name="The Broad Institute Genome Sequencing Center for Infectious Disease"/>
            <person name="Wu L."/>
            <person name="Ma J."/>
        </authorList>
    </citation>
    <scope>NUCLEOTIDE SEQUENCE [LARGE SCALE GENOMIC DNA]</scope>
    <source>
        <strain evidence="1 2">JCM 15089</strain>
    </source>
</reference>